<reference evidence="2 3" key="1">
    <citation type="submission" date="2021-01" db="EMBL/GenBank/DDBJ databases">
        <title>Whole genome shotgun sequence of Planobispora longispora NBRC 13918.</title>
        <authorList>
            <person name="Komaki H."/>
            <person name="Tamura T."/>
        </authorList>
    </citation>
    <scope>NUCLEOTIDE SEQUENCE [LARGE SCALE GENOMIC DNA]</scope>
    <source>
        <strain evidence="2 3">NBRC 13918</strain>
    </source>
</reference>
<evidence type="ECO:0000313" key="3">
    <source>
        <dbReference type="Proteomes" id="UP000616724"/>
    </source>
</evidence>
<dbReference type="InterPro" id="IPR047928">
    <property type="entry name" value="Perm_prefix_1"/>
</dbReference>
<dbReference type="Proteomes" id="UP000616724">
    <property type="component" value="Unassembled WGS sequence"/>
</dbReference>
<keyword evidence="3" id="KW-1185">Reference proteome</keyword>
<proteinExistence type="predicted"/>
<organism evidence="2 3">
    <name type="scientific">Planobispora longispora</name>
    <dbReference type="NCBI Taxonomy" id="28887"/>
    <lineage>
        <taxon>Bacteria</taxon>
        <taxon>Bacillati</taxon>
        <taxon>Actinomycetota</taxon>
        <taxon>Actinomycetes</taxon>
        <taxon>Streptosporangiales</taxon>
        <taxon>Streptosporangiaceae</taxon>
        <taxon>Planobispora</taxon>
    </lineage>
</organism>
<accession>A0A8J3RH57</accession>
<dbReference type="NCBIfam" id="NF038403">
    <property type="entry name" value="perm_prefix_1"/>
    <property type="match status" value="1"/>
</dbReference>
<feature type="transmembrane region" description="Helical" evidence="1">
    <location>
        <begin position="156"/>
        <end position="181"/>
    </location>
</feature>
<name>A0A8J3RH57_9ACTN</name>
<dbReference type="AlphaFoldDB" id="A0A8J3RH57"/>
<sequence length="232" mass="24751">MASNGVIDDYVTGLGRALRGPRGAKLDLITEARDSLLDAAEALELDGLDRPRAERAAVEEFGTIGEIAPGYQRELSVAAGRRLAALIFLSVPLTAALWTAIWQVFPVDATSHAAQPDWFVPVARAMDVTQVGIGVVGAFALLALGRGRRRLRRPWLVTRALGVFVWAMLPVMLVLCGALMYGSDRSFGFSDYPPGLVASVVSYGVWGLQIYCATRCIGVTAFAGADPAATRS</sequence>
<dbReference type="RefSeq" id="WP_239315722.1">
    <property type="nucleotide sequence ID" value="NZ_BOOH01000001.1"/>
</dbReference>
<protein>
    <submittedName>
        <fullName evidence="2">Uncharacterized protein</fullName>
    </submittedName>
</protein>
<comment type="caution">
    <text evidence="2">The sequence shown here is derived from an EMBL/GenBank/DDBJ whole genome shotgun (WGS) entry which is preliminary data.</text>
</comment>
<keyword evidence="1" id="KW-0472">Membrane</keyword>
<feature type="transmembrane region" description="Helical" evidence="1">
    <location>
        <begin position="83"/>
        <end position="105"/>
    </location>
</feature>
<feature type="transmembrane region" description="Helical" evidence="1">
    <location>
        <begin position="201"/>
        <end position="225"/>
    </location>
</feature>
<evidence type="ECO:0000313" key="2">
    <source>
        <dbReference type="EMBL" id="GIH73767.1"/>
    </source>
</evidence>
<feature type="transmembrane region" description="Helical" evidence="1">
    <location>
        <begin position="125"/>
        <end position="144"/>
    </location>
</feature>
<keyword evidence="1" id="KW-1133">Transmembrane helix</keyword>
<gene>
    <name evidence="2" type="ORF">Plo01_01960</name>
</gene>
<keyword evidence="1" id="KW-0812">Transmembrane</keyword>
<dbReference type="EMBL" id="BOOH01000001">
    <property type="protein sequence ID" value="GIH73767.1"/>
    <property type="molecule type" value="Genomic_DNA"/>
</dbReference>
<evidence type="ECO:0000256" key="1">
    <source>
        <dbReference type="SAM" id="Phobius"/>
    </source>
</evidence>